<dbReference type="InterPro" id="IPR012337">
    <property type="entry name" value="RNaseH-like_sf"/>
</dbReference>
<evidence type="ECO:0000313" key="3">
    <source>
        <dbReference type="Proteomes" id="UP000765509"/>
    </source>
</evidence>
<dbReference type="AlphaFoldDB" id="A0A9Q3DRJ3"/>
<dbReference type="Proteomes" id="UP000765509">
    <property type="component" value="Unassembled WGS sequence"/>
</dbReference>
<accession>A0A9Q3DRJ3</accession>
<gene>
    <name evidence="2" type="ORF">O181_047704</name>
</gene>
<dbReference type="OrthoDB" id="1715602at2759"/>
<dbReference type="GO" id="GO:0046983">
    <property type="term" value="F:protein dimerization activity"/>
    <property type="evidence" value="ECO:0007669"/>
    <property type="project" value="InterPro"/>
</dbReference>
<dbReference type="PANTHER" id="PTHR47611:SF1">
    <property type="entry name" value="CCHC-TYPE DOMAIN-CONTAINING PROTEIN"/>
    <property type="match status" value="1"/>
</dbReference>
<comment type="caution">
    <text evidence="2">The sequence shown here is derived from an EMBL/GenBank/DDBJ whole genome shotgun (WGS) entry which is preliminary data.</text>
</comment>
<evidence type="ECO:0000259" key="1">
    <source>
        <dbReference type="Pfam" id="PF05699"/>
    </source>
</evidence>
<dbReference type="PANTHER" id="PTHR47611">
    <property type="entry name" value="HAT DIMERISATION DOMAIN, C-TERMINAL"/>
    <property type="match status" value="1"/>
</dbReference>
<feature type="domain" description="HAT C-terminal dimerisation" evidence="1">
    <location>
        <begin position="168"/>
        <end position="237"/>
    </location>
</feature>
<protein>
    <recommendedName>
        <fullName evidence="1">HAT C-terminal dimerisation domain-containing protein</fullName>
    </recommendedName>
</protein>
<name>A0A9Q3DRJ3_9BASI</name>
<sequence>MEFQTNRPTKHLVLPFYHSIQGELLCWASKTNPNWVTAFQAAADKLTKYIKYETENNGSIIACVLDPEYCQSILAQMNISTLHSQEAIESLTAEYHYHFEQLNLTKDTNKGDTSLTNKDSNQTQGTRCQSILKQYTKFPIDKAQAHMFLTCQYDEMVEYLGNNWPIAPNEDIISYWKCQILSGNLPIIGPIALQYLSIPASSTAVERVFSLSGWIVTPTRSSLNHKKISHLTFLKEWAHQPHGPLRYL</sequence>
<reference evidence="2" key="1">
    <citation type="submission" date="2021-03" db="EMBL/GenBank/DDBJ databases">
        <title>Draft genome sequence of rust myrtle Austropuccinia psidii MF-1, a brazilian biotype.</title>
        <authorList>
            <person name="Quecine M.C."/>
            <person name="Pachon D.M.R."/>
            <person name="Bonatelli M.L."/>
            <person name="Correr F.H."/>
            <person name="Franceschini L.M."/>
            <person name="Leite T.F."/>
            <person name="Margarido G.R.A."/>
            <person name="Almeida C.A."/>
            <person name="Ferrarezi J.A."/>
            <person name="Labate C.A."/>
        </authorList>
    </citation>
    <scope>NUCLEOTIDE SEQUENCE</scope>
    <source>
        <strain evidence="2">MF-1</strain>
    </source>
</reference>
<dbReference type="Pfam" id="PF05699">
    <property type="entry name" value="Dimer_Tnp_hAT"/>
    <property type="match status" value="1"/>
</dbReference>
<proteinExistence type="predicted"/>
<dbReference type="InterPro" id="IPR008906">
    <property type="entry name" value="HATC_C_dom"/>
</dbReference>
<keyword evidence="3" id="KW-1185">Reference proteome</keyword>
<evidence type="ECO:0000313" key="2">
    <source>
        <dbReference type="EMBL" id="MBW0507989.1"/>
    </source>
</evidence>
<dbReference type="EMBL" id="AVOT02020049">
    <property type="protein sequence ID" value="MBW0507989.1"/>
    <property type="molecule type" value="Genomic_DNA"/>
</dbReference>
<organism evidence="2 3">
    <name type="scientific">Austropuccinia psidii MF-1</name>
    <dbReference type="NCBI Taxonomy" id="1389203"/>
    <lineage>
        <taxon>Eukaryota</taxon>
        <taxon>Fungi</taxon>
        <taxon>Dikarya</taxon>
        <taxon>Basidiomycota</taxon>
        <taxon>Pucciniomycotina</taxon>
        <taxon>Pucciniomycetes</taxon>
        <taxon>Pucciniales</taxon>
        <taxon>Sphaerophragmiaceae</taxon>
        <taxon>Austropuccinia</taxon>
    </lineage>
</organism>
<dbReference type="SUPFAM" id="SSF53098">
    <property type="entry name" value="Ribonuclease H-like"/>
    <property type="match status" value="1"/>
</dbReference>